<dbReference type="EMBL" id="CAJVPS010042439">
    <property type="protein sequence ID" value="CAG8754015.1"/>
    <property type="molecule type" value="Genomic_DNA"/>
</dbReference>
<feature type="non-terminal residue" evidence="1">
    <location>
        <position position="1"/>
    </location>
</feature>
<name>A0A9N9NSQ7_9GLOM</name>
<keyword evidence="2" id="KW-1185">Reference proteome</keyword>
<gene>
    <name evidence="1" type="ORF">ALEPTO_LOCUS13404</name>
</gene>
<sequence>EEELETITARRRKRVLNLNPNTGPNFNNIEAEIKVEEERNQ</sequence>
<evidence type="ECO:0000313" key="1">
    <source>
        <dbReference type="EMBL" id="CAG8754015.1"/>
    </source>
</evidence>
<protein>
    <submittedName>
        <fullName evidence="1">8442_t:CDS:1</fullName>
    </submittedName>
</protein>
<proteinExistence type="predicted"/>
<evidence type="ECO:0000313" key="2">
    <source>
        <dbReference type="Proteomes" id="UP000789508"/>
    </source>
</evidence>
<reference evidence="1" key="1">
    <citation type="submission" date="2021-06" db="EMBL/GenBank/DDBJ databases">
        <authorList>
            <person name="Kallberg Y."/>
            <person name="Tangrot J."/>
            <person name="Rosling A."/>
        </authorList>
    </citation>
    <scope>NUCLEOTIDE SEQUENCE</scope>
    <source>
        <strain evidence="1">FL130A</strain>
    </source>
</reference>
<comment type="caution">
    <text evidence="1">The sequence shown here is derived from an EMBL/GenBank/DDBJ whole genome shotgun (WGS) entry which is preliminary data.</text>
</comment>
<dbReference type="AlphaFoldDB" id="A0A9N9NSQ7"/>
<accession>A0A9N9NSQ7</accession>
<organism evidence="1 2">
    <name type="scientific">Ambispora leptoticha</name>
    <dbReference type="NCBI Taxonomy" id="144679"/>
    <lineage>
        <taxon>Eukaryota</taxon>
        <taxon>Fungi</taxon>
        <taxon>Fungi incertae sedis</taxon>
        <taxon>Mucoromycota</taxon>
        <taxon>Glomeromycotina</taxon>
        <taxon>Glomeromycetes</taxon>
        <taxon>Archaeosporales</taxon>
        <taxon>Ambisporaceae</taxon>
        <taxon>Ambispora</taxon>
    </lineage>
</organism>
<feature type="non-terminal residue" evidence="1">
    <location>
        <position position="41"/>
    </location>
</feature>
<dbReference type="Proteomes" id="UP000789508">
    <property type="component" value="Unassembled WGS sequence"/>
</dbReference>